<gene>
    <name evidence="2" type="primary">HUNK_1</name>
    <name evidence="2" type="ORF">EYF80_024914</name>
</gene>
<feature type="compositionally biased region" description="Basic and acidic residues" evidence="1">
    <location>
        <begin position="44"/>
        <end position="53"/>
    </location>
</feature>
<dbReference type="InterPro" id="IPR011009">
    <property type="entry name" value="Kinase-like_dom_sf"/>
</dbReference>
<dbReference type="GO" id="GO:0016301">
    <property type="term" value="F:kinase activity"/>
    <property type="evidence" value="ECO:0007669"/>
    <property type="project" value="UniProtKB-KW"/>
</dbReference>
<dbReference type="OrthoDB" id="193931at2759"/>
<sequence length="64" mass="7119">MKRSKEEEPDAVCVVGAVAFVLSLLEPDPTKRPSVRAALEERWINEGHREGHAQRASTPAPQNR</sequence>
<comment type="caution">
    <text evidence="2">The sequence shown here is derived from an EMBL/GenBank/DDBJ whole genome shotgun (WGS) entry which is preliminary data.</text>
</comment>
<dbReference type="AlphaFoldDB" id="A0A4Z2HIQ6"/>
<evidence type="ECO:0000313" key="3">
    <source>
        <dbReference type="Proteomes" id="UP000314294"/>
    </source>
</evidence>
<evidence type="ECO:0000256" key="1">
    <source>
        <dbReference type="SAM" id="MobiDB-lite"/>
    </source>
</evidence>
<dbReference type="Proteomes" id="UP000314294">
    <property type="component" value="Unassembled WGS sequence"/>
</dbReference>
<keyword evidence="2" id="KW-0418">Kinase</keyword>
<reference evidence="2 3" key="1">
    <citation type="submission" date="2019-03" db="EMBL/GenBank/DDBJ databases">
        <title>First draft genome of Liparis tanakae, snailfish: a comprehensive survey of snailfish specific genes.</title>
        <authorList>
            <person name="Kim W."/>
            <person name="Song I."/>
            <person name="Jeong J.-H."/>
            <person name="Kim D."/>
            <person name="Kim S."/>
            <person name="Ryu S."/>
            <person name="Song J.Y."/>
            <person name="Lee S.K."/>
        </authorList>
    </citation>
    <scope>NUCLEOTIDE SEQUENCE [LARGE SCALE GENOMIC DNA]</scope>
    <source>
        <tissue evidence="2">Muscle</tissue>
    </source>
</reference>
<keyword evidence="3" id="KW-1185">Reference proteome</keyword>
<protein>
    <submittedName>
        <fullName evidence="2">Hormonally up-regulated neu tumor-associated kinase</fullName>
    </submittedName>
</protein>
<feature type="compositionally biased region" description="Polar residues" evidence="1">
    <location>
        <begin position="55"/>
        <end position="64"/>
    </location>
</feature>
<name>A0A4Z2HIQ6_9TELE</name>
<accession>A0A4Z2HIQ6</accession>
<evidence type="ECO:0000313" key="2">
    <source>
        <dbReference type="EMBL" id="TNN64823.1"/>
    </source>
</evidence>
<proteinExistence type="predicted"/>
<keyword evidence="2" id="KW-0808">Transferase</keyword>
<dbReference type="EMBL" id="SRLO01000245">
    <property type="protein sequence ID" value="TNN64823.1"/>
    <property type="molecule type" value="Genomic_DNA"/>
</dbReference>
<dbReference type="SUPFAM" id="SSF56112">
    <property type="entry name" value="Protein kinase-like (PK-like)"/>
    <property type="match status" value="1"/>
</dbReference>
<organism evidence="2 3">
    <name type="scientific">Liparis tanakae</name>
    <name type="common">Tanaka's snailfish</name>
    <dbReference type="NCBI Taxonomy" id="230148"/>
    <lineage>
        <taxon>Eukaryota</taxon>
        <taxon>Metazoa</taxon>
        <taxon>Chordata</taxon>
        <taxon>Craniata</taxon>
        <taxon>Vertebrata</taxon>
        <taxon>Euteleostomi</taxon>
        <taxon>Actinopterygii</taxon>
        <taxon>Neopterygii</taxon>
        <taxon>Teleostei</taxon>
        <taxon>Neoteleostei</taxon>
        <taxon>Acanthomorphata</taxon>
        <taxon>Eupercaria</taxon>
        <taxon>Perciformes</taxon>
        <taxon>Cottioidei</taxon>
        <taxon>Cottales</taxon>
        <taxon>Liparidae</taxon>
        <taxon>Liparis</taxon>
    </lineage>
</organism>
<feature type="region of interest" description="Disordered" evidence="1">
    <location>
        <begin position="44"/>
        <end position="64"/>
    </location>
</feature>
<dbReference type="Gene3D" id="1.10.510.10">
    <property type="entry name" value="Transferase(Phosphotransferase) domain 1"/>
    <property type="match status" value="1"/>
</dbReference>